<evidence type="ECO:0000256" key="4">
    <source>
        <dbReference type="RuleBase" id="RU003707"/>
    </source>
</evidence>
<evidence type="ECO:0000256" key="3">
    <source>
        <dbReference type="ARBA" id="ARBA00023239"/>
    </source>
</evidence>
<dbReference type="PROSITE" id="PS00166">
    <property type="entry name" value="ENOYL_COA_HYDRATASE"/>
    <property type="match status" value="1"/>
</dbReference>
<dbReference type="Proteomes" id="UP001596098">
    <property type="component" value="Unassembled WGS sequence"/>
</dbReference>
<organism evidence="5 6">
    <name type="scientific">Nocardioides yefusunii</name>
    <dbReference type="NCBI Taxonomy" id="2500546"/>
    <lineage>
        <taxon>Bacteria</taxon>
        <taxon>Bacillati</taxon>
        <taxon>Actinomycetota</taxon>
        <taxon>Actinomycetes</taxon>
        <taxon>Propionibacteriales</taxon>
        <taxon>Nocardioidaceae</taxon>
        <taxon>Nocardioides</taxon>
    </lineage>
</organism>
<dbReference type="EMBL" id="JBHSQI010000001">
    <property type="protein sequence ID" value="MFC6152523.1"/>
    <property type="molecule type" value="Genomic_DNA"/>
</dbReference>
<dbReference type="PANTHER" id="PTHR11941:SF169">
    <property type="entry name" value="(7AS)-7A-METHYL-1,5-DIOXO-2,3,5,6,7,7A-HEXAHYDRO-1H-INDENE-CARBOXYL-COA HYDROLASE"/>
    <property type="match status" value="1"/>
</dbReference>
<dbReference type="Gene3D" id="3.90.226.10">
    <property type="entry name" value="2-enoyl-CoA Hydratase, Chain A, domain 1"/>
    <property type="match status" value="1"/>
</dbReference>
<reference evidence="6" key="1">
    <citation type="journal article" date="2019" name="Int. J. Syst. Evol. Microbiol.">
        <title>The Global Catalogue of Microorganisms (GCM) 10K type strain sequencing project: providing services to taxonomists for standard genome sequencing and annotation.</title>
        <authorList>
            <consortium name="The Broad Institute Genomics Platform"/>
            <consortium name="The Broad Institute Genome Sequencing Center for Infectious Disease"/>
            <person name="Wu L."/>
            <person name="Ma J."/>
        </authorList>
    </citation>
    <scope>NUCLEOTIDE SEQUENCE [LARGE SCALE GENOMIC DNA]</scope>
    <source>
        <strain evidence="6">DFY28</strain>
    </source>
</reference>
<evidence type="ECO:0000313" key="6">
    <source>
        <dbReference type="Proteomes" id="UP001596098"/>
    </source>
</evidence>
<dbReference type="InterPro" id="IPR014748">
    <property type="entry name" value="Enoyl-CoA_hydra_C"/>
</dbReference>
<proteinExistence type="inferred from homology"/>
<name>A0ABW1QVX2_9ACTN</name>
<comment type="similarity">
    <text evidence="1 4">Belongs to the enoyl-CoA hydratase/isomerase family.</text>
</comment>
<evidence type="ECO:0000256" key="2">
    <source>
        <dbReference type="ARBA" id="ARBA00023098"/>
    </source>
</evidence>
<dbReference type="InterPro" id="IPR029045">
    <property type="entry name" value="ClpP/crotonase-like_dom_sf"/>
</dbReference>
<dbReference type="Gene3D" id="1.10.12.10">
    <property type="entry name" value="Lyase 2-enoyl-coa Hydratase, Chain A, domain 2"/>
    <property type="match status" value="1"/>
</dbReference>
<dbReference type="InterPro" id="IPR001753">
    <property type="entry name" value="Enoyl-CoA_hydra/iso"/>
</dbReference>
<comment type="caution">
    <text evidence="5">The sequence shown here is derived from an EMBL/GenBank/DDBJ whole genome shotgun (WGS) entry which is preliminary data.</text>
</comment>
<dbReference type="CDD" id="cd06558">
    <property type="entry name" value="crotonase-like"/>
    <property type="match status" value="1"/>
</dbReference>
<dbReference type="PANTHER" id="PTHR11941">
    <property type="entry name" value="ENOYL-COA HYDRATASE-RELATED"/>
    <property type="match status" value="1"/>
</dbReference>
<dbReference type="RefSeq" id="WP_128220834.1">
    <property type="nucleotide sequence ID" value="NZ_CP034929.1"/>
</dbReference>
<evidence type="ECO:0000313" key="5">
    <source>
        <dbReference type="EMBL" id="MFC6152523.1"/>
    </source>
</evidence>
<protein>
    <submittedName>
        <fullName evidence="5">Enoyl-CoA hydratase/isomerase family protein</fullName>
    </submittedName>
</protein>
<gene>
    <name evidence="5" type="ORF">ACFPWU_02450</name>
</gene>
<keyword evidence="2" id="KW-0443">Lipid metabolism</keyword>
<dbReference type="SUPFAM" id="SSF52096">
    <property type="entry name" value="ClpP/crotonase"/>
    <property type="match status" value="1"/>
</dbReference>
<dbReference type="InterPro" id="IPR018376">
    <property type="entry name" value="Enoyl-CoA_hyd/isom_CS"/>
</dbReference>
<accession>A0ABW1QVX2</accession>
<keyword evidence="6" id="KW-1185">Reference proteome</keyword>
<evidence type="ECO:0000256" key="1">
    <source>
        <dbReference type="ARBA" id="ARBA00005254"/>
    </source>
</evidence>
<dbReference type="Pfam" id="PF00378">
    <property type="entry name" value="ECH_1"/>
    <property type="match status" value="1"/>
</dbReference>
<sequence>MTAATEPTTRPAAPSAEELAAVGLRYEVEGPVATITLDRPEVRNAQTPAMWRALGALGRAIGDDVRVVVVTGAGGTFSSGLDRRMLDPRGPGDGQESVVALLAGTDEAMADTIGEYQEGFTFLRDPRFVSIAKVSGHAVGAGFQLALSCDFRIVADDVAFAMKESALGLVPDLTGTQPLVEAVGYSRALEICLTARTVGAEESVRLGLALQAHPVAELDEAVATFAAAICTPMPGVASATKTILQGAQQRDLDTQRRIERTEQVQRFRAVAAALGQGR</sequence>
<keyword evidence="3" id="KW-0456">Lyase</keyword>